<keyword evidence="7 9" id="KW-0234">DNA repair</keyword>
<evidence type="ECO:0000313" key="12">
    <source>
        <dbReference type="EMBL" id="TCS84046.1"/>
    </source>
</evidence>
<dbReference type="GO" id="GO:0005524">
    <property type="term" value="F:ATP binding"/>
    <property type="evidence" value="ECO:0007669"/>
    <property type="project" value="UniProtKB-KW"/>
</dbReference>
<evidence type="ECO:0000256" key="9">
    <source>
        <dbReference type="PIRNR" id="PIRNR003128"/>
    </source>
</evidence>
<keyword evidence="5 9" id="KW-0227">DNA damage</keyword>
<dbReference type="GO" id="GO:0009432">
    <property type="term" value="P:SOS response"/>
    <property type="evidence" value="ECO:0007669"/>
    <property type="project" value="TreeGrafter"/>
</dbReference>
<evidence type="ECO:0000256" key="8">
    <source>
        <dbReference type="ARBA" id="ARBA00033408"/>
    </source>
</evidence>
<dbReference type="CDD" id="cd03241">
    <property type="entry name" value="ABC_RecN"/>
    <property type="match status" value="2"/>
</dbReference>
<keyword evidence="4" id="KW-0547">Nucleotide-binding</keyword>
<dbReference type="GO" id="GO:0043590">
    <property type="term" value="C:bacterial nucleoid"/>
    <property type="evidence" value="ECO:0007669"/>
    <property type="project" value="TreeGrafter"/>
</dbReference>
<comment type="similarity">
    <text evidence="2 9">Belongs to the RecN family.</text>
</comment>
<dbReference type="PANTHER" id="PTHR11059:SF0">
    <property type="entry name" value="DNA REPAIR PROTEIN RECN"/>
    <property type="match status" value="1"/>
</dbReference>
<reference evidence="12 13" key="1">
    <citation type="submission" date="2019-03" db="EMBL/GenBank/DDBJ databases">
        <title>Genomic Encyclopedia of Type Strains, Phase IV (KMG-IV): sequencing the most valuable type-strain genomes for metagenomic binning, comparative biology and taxonomic classification.</title>
        <authorList>
            <person name="Goeker M."/>
        </authorList>
    </citation>
    <scope>NUCLEOTIDE SEQUENCE [LARGE SCALE GENOMIC DNA]</scope>
    <source>
        <strain evidence="12 13">DSM 23802</strain>
    </source>
</reference>
<dbReference type="Proteomes" id="UP000295788">
    <property type="component" value="Unassembled WGS sequence"/>
</dbReference>
<dbReference type="AlphaFoldDB" id="A0A4R3KL32"/>
<gene>
    <name evidence="12" type="ORF">EDD72_10287</name>
</gene>
<comment type="caution">
    <text evidence="12">The sequence shown here is derived from an EMBL/GenBank/DDBJ whole genome shotgun (WGS) entry which is preliminary data.</text>
</comment>
<dbReference type="InterPro" id="IPR027417">
    <property type="entry name" value="P-loop_NTPase"/>
</dbReference>
<dbReference type="NCBIfam" id="TIGR00634">
    <property type="entry name" value="recN"/>
    <property type="match status" value="1"/>
</dbReference>
<evidence type="ECO:0000256" key="3">
    <source>
        <dbReference type="ARBA" id="ARBA00021315"/>
    </source>
</evidence>
<dbReference type="FunFam" id="3.40.50.300:FF:000356">
    <property type="entry name" value="DNA repair protein RecN"/>
    <property type="match status" value="1"/>
</dbReference>
<evidence type="ECO:0000256" key="7">
    <source>
        <dbReference type="ARBA" id="ARBA00023204"/>
    </source>
</evidence>
<comment type="function">
    <text evidence="1 9">May be involved in recombinational repair of damaged DNA.</text>
</comment>
<evidence type="ECO:0000256" key="2">
    <source>
        <dbReference type="ARBA" id="ARBA00009441"/>
    </source>
</evidence>
<dbReference type="FunFam" id="3.40.50.300:FF:000319">
    <property type="entry name" value="DNA repair protein RecN"/>
    <property type="match status" value="1"/>
</dbReference>
<dbReference type="PANTHER" id="PTHR11059">
    <property type="entry name" value="DNA REPAIR PROTEIN RECN"/>
    <property type="match status" value="1"/>
</dbReference>
<dbReference type="SUPFAM" id="SSF52540">
    <property type="entry name" value="P-loop containing nucleoside triphosphate hydrolases"/>
    <property type="match status" value="2"/>
</dbReference>
<dbReference type="Pfam" id="PF02463">
    <property type="entry name" value="SMC_N"/>
    <property type="match status" value="1"/>
</dbReference>
<keyword evidence="13" id="KW-1185">Reference proteome</keyword>
<keyword evidence="10" id="KW-0175">Coiled coil</keyword>
<dbReference type="PIRSF" id="PIRSF003128">
    <property type="entry name" value="RecN"/>
    <property type="match status" value="1"/>
</dbReference>
<evidence type="ECO:0000256" key="6">
    <source>
        <dbReference type="ARBA" id="ARBA00022840"/>
    </source>
</evidence>
<sequence>MLLELFIRNFAIIDELKIGFDKGLNILTGETGAGKSIIIDAIQLVTGGRGSTDYIRYEENKAEIEALFDLDPRHPVFGIIESLGMEVPEDHFLLLKREILKNGKSICRVNGHLVTLSMLKEIGEWLIQIHGQHQHQHLLDEEKQLEMLDAYGQIAIQSSKQEFQSLYQRYQSMLKEVKHLTDGEKELTQRLDLLKYQINEIAQANLKLGEDEELVNQRNQIRHAEKIIKGLTDSSRILSQENGVIDLLSYVTSVLDSISSYDSKIAEIHEQLQSFYYQIEDYSMEMNRMIQQYDFNPSQIEHIEERLSTIHHLKRKYGDTVEAILEYAAIIEDEIELLEHRDHHLQKLQSDLEEIEQDLVVEALELSKLRQELAKILSDQIEKELKDLQMKDVQFKIEITYQENDHGIQVNGKHYSVSANGLDKIQFLIAPNPGEPLKPLNKIASGGELSRIMLAIQTILSHQDAISTFVFDEIDTGVSGRAAQSIAEKLSLVSRNKQIFVITHLPQVAAMGDHHYLIQKKVMKDHTFTEILRLNETERVKEIARMLGGMEITETSKKHAKEMIDQAKEHKTMLIRNIL</sequence>
<proteinExistence type="inferred from homology"/>
<dbReference type="InterPro" id="IPR003395">
    <property type="entry name" value="RecF/RecN/SMC_N"/>
</dbReference>
<evidence type="ECO:0000256" key="1">
    <source>
        <dbReference type="ARBA" id="ARBA00003618"/>
    </source>
</evidence>
<accession>A0A4R3KL32</accession>
<feature type="coiled-coil region" evidence="10">
    <location>
        <begin position="338"/>
        <end position="372"/>
    </location>
</feature>
<dbReference type="GO" id="GO:0006281">
    <property type="term" value="P:DNA repair"/>
    <property type="evidence" value="ECO:0007669"/>
    <property type="project" value="UniProtKB-KW"/>
</dbReference>
<protein>
    <recommendedName>
        <fullName evidence="3 9">DNA repair protein RecN</fullName>
    </recommendedName>
    <alternativeName>
        <fullName evidence="8 9">Recombination protein N</fullName>
    </alternativeName>
</protein>
<dbReference type="GO" id="GO:0006310">
    <property type="term" value="P:DNA recombination"/>
    <property type="evidence" value="ECO:0007669"/>
    <property type="project" value="InterPro"/>
</dbReference>
<name>A0A4R3KL32_9BACI</name>
<keyword evidence="6" id="KW-0067">ATP-binding</keyword>
<feature type="domain" description="RecF/RecN/SMC N-terminal" evidence="11">
    <location>
        <begin position="2"/>
        <end position="520"/>
    </location>
</feature>
<organism evidence="12 13">
    <name type="scientific">Tepidibacillus fermentans</name>
    <dbReference type="NCBI Taxonomy" id="1281767"/>
    <lineage>
        <taxon>Bacteria</taxon>
        <taxon>Bacillati</taxon>
        <taxon>Bacillota</taxon>
        <taxon>Bacilli</taxon>
        <taxon>Bacillales</taxon>
        <taxon>Bacillaceae</taxon>
        <taxon>Tepidibacillus</taxon>
    </lineage>
</organism>
<evidence type="ECO:0000256" key="10">
    <source>
        <dbReference type="SAM" id="Coils"/>
    </source>
</evidence>
<evidence type="ECO:0000313" key="13">
    <source>
        <dbReference type="Proteomes" id="UP000295788"/>
    </source>
</evidence>
<dbReference type="EMBL" id="SMAB01000002">
    <property type="protein sequence ID" value="TCS84046.1"/>
    <property type="molecule type" value="Genomic_DNA"/>
</dbReference>
<dbReference type="OrthoDB" id="9806954at2"/>
<evidence type="ECO:0000259" key="11">
    <source>
        <dbReference type="Pfam" id="PF02463"/>
    </source>
</evidence>
<dbReference type="InterPro" id="IPR004604">
    <property type="entry name" value="DNA_recomb/repair_RecN"/>
</dbReference>
<dbReference type="RefSeq" id="WP_132766910.1">
    <property type="nucleotide sequence ID" value="NZ_SMAB01000002.1"/>
</dbReference>
<dbReference type="Gene3D" id="3.40.50.300">
    <property type="entry name" value="P-loop containing nucleotide triphosphate hydrolases"/>
    <property type="match status" value="2"/>
</dbReference>
<evidence type="ECO:0000256" key="5">
    <source>
        <dbReference type="ARBA" id="ARBA00022763"/>
    </source>
</evidence>
<evidence type="ECO:0000256" key="4">
    <source>
        <dbReference type="ARBA" id="ARBA00022741"/>
    </source>
</evidence>